<sequence>RRAVHKPHLSPCRRHGLSRQGASSARSGLHTESRHAPCAAHAGARTPHPPASPLPARTPARIHYVRADPRGVLGWQPVQIFSRLPRAQARAPVAHAEAAREWKRIRSAARRFVESRRAPSVQSGCAVAALVDV</sequence>
<proteinExistence type="predicted"/>
<organism evidence="2 3">
    <name type="scientific">Schizophyllum amplum</name>
    <dbReference type="NCBI Taxonomy" id="97359"/>
    <lineage>
        <taxon>Eukaryota</taxon>
        <taxon>Fungi</taxon>
        <taxon>Dikarya</taxon>
        <taxon>Basidiomycota</taxon>
        <taxon>Agaricomycotina</taxon>
        <taxon>Agaricomycetes</taxon>
        <taxon>Agaricomycetidae</taxon>
        <taxon>Agaricales</taxon>
        <taxon>Schizophyllaceae</taxon>
        <taxon>Schizophyllum</taxon>
    </lineage>
</organism>
<reference evidence="2 3" key="1">
    <citation type="journal article" date="2019" name="New Phytol.">
        <title>Comparative genomics reveals unique wood-decay strategies and fruiting body development in the Schizophyllaceae.</title>
        <authorList>
            <person name="Almasi E."/>
            <person name="Sahu N."/>
            <person name="Krizsan K."/>
            <person name="Balint B."/>
            <person name="Kovacs G.M."/>
            <person name="Kiss B."/>
            <person name="Cseklye J."/>
            <person name="Drula E."/>
            <person name="Henrissat B."/>
            <person name="Nagy I."/>
            <person name="Chovatia M."/>
            <person name="Adam C."/>
            <person name="LaButti K."/>
            <person name="Lipzen A."/>
            <person name="Riley R."/>
            <person name="Grigoriev I.V."/>
            <person name="Nagy L.G."/>
        </authorList>
    </citation>
    <scope>NUCLEOTIDE SEQUENCE [LARGE SCALE GENOMIC DNA]</scope>
    <source>
        <strain evidence="2 3">NL-1724</strain>
    </source>
</reference>
<evidence type="ECO:0000313" key="3">
    <source>
        <dbReference type="Proteomes" id="UP000320762"/>
    </source>
</evidence>
<feature type="non-terminal residue" evidence="2">
    <location>
        <position position="1"/>
    </location>
</feature>
<feature type="compositionally biased region" description="Basic residues" evidence="1">
    <location>
        <begin position="1"/>
        <end position="17"/>
    </location>
</feature>
<protein>
    <submittedName>
        <fullName evidence="2">Uncharacterized protein</fullName>
    </submittedName>
</protein>
<dbReference type="EMBL" id="VDMD01000104">
    <property type="protein sequence ID" value="TRM55673.1"/>
    <property type="molecule type" value="Genomic_DNA"/>
</dbReference>
<comment type="caution">
    <text evidence="2">The sequence shown here is derived from an EMBL/GenBank/DDBJ whole genome shotgun (WGS) entry which is preliminary data.</text>
</comment>
<name>A0A550BT09_9AGAR</name>
<gene>
    <name evidence="2" type="ORF">BD626DRAFT_587911</name>
</gene>
<accession>A0A550BT09</accession>
<evidence type="ECO:0000313" key="2">
    <source>
        <dbReference type="EMBL" id="TRM55673.1"/>
    </source>
</evidence>
<dbReference type="AlphaFoldDB" id="A0A550BT09"/>
<dbReference type="Proteomes" id="UP000320762">
    <property type="component" value="Unassembled WGS sequence"/>
</dbReference>
<feature type="region of interest" description="Disordered" evidence="1">
    <location>
        <begin position="1"/>
        <end position="57"/>
    </location>
</feature>
<evidence type="ECO:0000256" key="1">
    <source>
        <dbReference type="SAM" id="MobiDB-lite"/>
    </source>
</evidence>
<feature type="non-terminal residue" evidence="2">
    <location>
        <position position="133"/>
    </location>
</feature>
<keyword evidence="3" id="KW-1185">Reference proteome</keyword>